<name>A0A7J5Y7E9_DISMA</name>
<keyword evidence="1" id="KW-0040">ANK repeat</keyword>
<dbReference type="PROSITE" id="PS00845">
    <property type="entry name" value="CAP_GLY_1"/>
    <property type="match status" value="3"/>
</dbReference>
<dbReference type="Gene3D" id="2.30.30.190">
    <property type="entry name" value="CAP Gly-rich-like domain"/>
    <property type="match status" value="3"/>
</dbReference>
<feature type="domain" description="CAP-Gly" evidence="3">
    <location>
        <begin position="428"/>
        <end position="470"/>
    </location>
</feature>
<evidence type="ECO:0000259" key="3">
    <source>
        <dbReference type="PROSITE" id="PS50245"/>
    </source>
</evidence>
<dbReference type="SMART" id="SM01052">
    <property type="entry name" value="CAP_GLY"/>
    <property type="match status" value="3"/>
</dbReference>
<evidence type="ECO:0000313" key="5">
    <source>
        <dbReference type="Proteomes" id="UP000518266"/>
    </source>
</evidence>
<dbReference type="PANTHER" id="PTHR18916">
    <property type="entry name" value="DYNACTIN 1-RELATED MICROTUBULE-BINDING"/>
    <property type="match status" value="1"/>
</dbReference>
<keyword evidence="5" id="KW-1185">Reference proteome</keyword>
<dbReference type="SUPFAM" id="SSF48403">
    <property type="entry name" value="Ankyrin repeat"/>
    <property type="match status" value="1"/>
</dbReference>
<reference evidence="4 5" key="1">
    <citation type="submission" date="2020-03" db="EMBL/GenBank/DDBJ databases">
        <title>Dissostichus mawsoni Genome sequencing and assembly.</title>
        <authorList>
            <person name="Park H."/>
        </authorList>
    </citation>
    <scope>NUCLEOTIDE SEQUENCE [LARGE SCALE GENOMIC DNA]</scope>
    <source>
        <strain evidence="4">DM0001</strain>
        <tissue evidence="4">Muscle</tissue>
    </source>
</reference>
<dbReference type="PANTHER" id="PTHR18916:SF32">
    <property type="entry name" value="CAP-GLY DOMAIN-CONTAINING LINKER PROTEIN 4"/>
    <property type="match status" value="1"/>
</dbReference>
<comment type="caution">
    <text evidence="4">The sequence shown here is derived from an EMBL/GenBank/DDBJ whole genome shotgun (WGS) entry which is preliminary data.</text>
</comment>
<dbReference type="PROSITE" id="PS50245">
    <property type="entry name" value="CAP_GLY_2"/>
    <property type="match status" value="3"/>
</dbReference>
<dbReference type="PROSITE" id="PS50088">
    <property type="entry name" value="ANK_REPEAT"/>
    <property type="match status" value="1"/>
</dbReference>
<organism evidence="4 5">
    <name type="scientific">Dissostichus mawsoni</name>
    <name type="common">Antarctic cod</name>
    <dbReference type="NCBI Taxonomy" id="36200"/>
    <lineage>
        <taxon>Eukaryota</taxon>
        <taxon>Metazoa</taxon>
        <taxon>Chordata</taxon>
        <taxon>Craniata</taxon>
        <taxon>Vertebrata</taxon>
        <taxon>Euteleostomi</taxon>
        <taxon>Actinopterygii</taxon>
        <taxon>Neopterygii</taxon>
        <taxon>Teleostei</taxon>
        <taxon>Neoteleostei</taxon>
        <taxon>Acanthomorphata</taxon>
        <taxon>Eupercaria</taxon>
        <taxon>Perciformes</taxon>
        <taxon>Notothenioidei</taxon>
        <taxon>Nototheniidae</taxon>
        <taxon>Dissostichus</taxon>
    </lineage>
</organism>
<dbReference type="OrthoDB" id="2130750at2759"/>
<dbReference type="InterPro" id="IPR000938">
    <property type="entry name" value="CAP-Gly_domain"/>
</dbReference>
<dbReference type="Pfam" id="PF01302">
    <property type="entry name" value="CAP_GLY"/>
    <property type="match status" value="3"/>
</dbReference>
<sequence>MSTHLSPTSGQCGLALMGTGPDDRSLVFRALAGQHLWVQLAAVVASRPEQQPVQLDQIAAQRSGQPAAKHLVGGVGDAVREEGHVAGSFHTWSCFTGSLLSGFLSPGPAAPVPRRPRSRSAGGSVVFGLARSGPEREMTKEDVSEPVEGDALRDWASSHQRPVIHQFSFFDPSEPQCREVLLDPSTTIPELFAVLRQWVPQVQKNIDLIGNEILKRGCGVNDRDGLTDMSLLHYCCKAGAQGIGDAETAAGFARQLLSLGADPNLRSRWTNMRALHYAAYFDVPQLIWVVLQASQPGEVDATCSDFDFGTALHIAASNLCTSALKCLLELGANAAFRNEKGQCPADVVPDPLDMPLEMADAAAMAKELRTLLRQALPRPSSPLPLTLQAQSLPGLSDKARIQLAAMGLRLGDRVVIAGQKVGRLRFCGSTEFSGGLWAGVELDKPEGKNDGSVAGVLYFTCRIKHGIFAPLSKISKPLERHKASTKRTSTPLRPPRRIDASTLWNDLPLHIRQASTLWNDLPLHIRQAPTLWNDLPLHIRQASTLWNDLPLHIRQASTLWNDLPLHIRQASTLWNDLPLHIRQASTLWNDLPLHIRQAPTVERSAPAHQTGLHTVERSAPAHQTGLHTVERSAPAHQTGLHTVERSAPAHQTGSHTAFSPGLSPLHPLPWILGMDQGPALVPCQGSVFLPGSRERASLSPRATPSPAIHSSPDNTALPPAGLRSRTPSASSSVFGGPEVRLGERVLVVGQRTGVVQFYGKTNFAPGLWLGIELDKPSGKNDGSVGGVRYFSCPSKHGVFAPPSRVQRIHGSVDCLSELSSSRHPFSGTIRRTFSTSSAIAASKETSRRSPVTRCGSFLHSPLFPPSSSSQAAAESFTEWGCSRERTRVRPPAGLRPPPASGQVCLHVGMQVLLTSANDMASIRYLGPADFAPGLWLGLELRSPKGKNDGSVGGRSYFSCRPGHGVLVRPSRVTYRGLNGARLVDQDS</sequence>
<dbReference type="InterPro" id="IPR036859">
    <property type="entry name" value="CAP-Gly_dom_sf"/>
</dbReference>
<dbReference type="AlphaFoldDB" id="A0A7J5Y7E9"/>
<dbReference type="FunFam" id="1.25.40.20:FF:000044">
    <property type="entry name" value="CAP-Gly domain containing linker protein 3"/>
    <property type="match status" value="1"/>
</dbReference>
<dbReference type="EMBL" id="JAAKFY010000015">
    <property type="protein sequence ID" value="KAF3844567.1"/>
    <property type="molecule type" value="Genomic_DNA"/>
</dbReference>
<feature type="domain" description="CAP-Gly" evidence="3">
    <location>
        <begin position="759"/>
        <end position="801"/>
    </location>
</feature>
<dbReference type="Proteomes" id="UP000518266">
    <property type="component" value="Unassembled WGS sequence"/>
</dbReference>
<dbReference type="SMART" id="SM00248">
    <property type="entry name" value="ANK"/>
    <property type="match status" value="3"/>
</dbReference>
<feature type="domain" description="CAP-Gly" evidence="3">
    <location>
        <begin position="926"/>
        <end position="968"/>
    </location>
</feature>
<accession>A0A7J5Y7E9</accession>
<evidence type="ECO:0000256" key="1">
    <source>
        <dbReference type="PROSITE-ProRule" id="PRU00023"/>
    </source>
</evidence>
<feature type="repeat" description="ANK" evidence="1">
    <location>
        <begin position="307"/>
        <end position="339"/>
    </location>
</feature>
<dbReference type="InterPro" id="IPR036770">
    <property type="entry name" value="Ankyrin_rpt-contain_sf"/>
</dbReference>
<feature type="region of interest" description="Disordered" evidence="2">
    <location>
        <begin position="694"/>
        <end position="735"/>
    </location>
</feature>
<dbReference type="SUPFAM" id="SSF74924">
    <property type="entry name" value="Cap-Gly domain"/>
    <property type="match status" value="3"/>
</dbReference>
<protein>
    <recommendedName>
        <fullName evidence="3">CAP-Gly domain-containing protein</fullName>
    </recommendedName>
</protein>
<proteinExistence type="predicted"/>
<dbReference type="Gene3D" id="1.25.40.20">
    <property type="entry name" value="Ankyrin repeat-containing domain"/>
    <property type="match status" value="1"/>
</dbReference>
<dbReference type="InterPro" id="IPR002110">
    <property type="entry name" value="Ankyrin_rpt"/>
</dbReference>
<gene>
    <name evidence="4" type="ORF">F7725_007730</name>
</gene>
<evidence type="ECO:0000256" key="2">
    <source>
        <dbReference type="SAM" id="MobiDB-lite"/>
    </source>
</evidence>
<evidence type="ECO:0000313" key="4">
    <source>
        <dbReference type="EMBL" id="KAF3844567.1"/>
    </source>
</evidence>